<dbReference type="PANTHER" id="PTHR30146:SF109">
    <property type="entry name" value="HTH-TYPE TRANSCRIPTIONAL REGULATOR GALS"/>
    <property type="match status" value="1"/>
</dbReference>
<protein>
    <submittedName>
        <fullName evidence="5">LacI family transcriptional regulator</fullName>
    </submittedName>
</protein>
<sequence length="338" mass="37996">MGVTIKEIGKLAGVSKTTVSKVINNKDENISQETRERIQKIIKEHNYVPNKLAQSLVTKKTNTIGLLIPDIRNPFFTDISRGVEDKAHESGYNVILCNTDEDAEREQAGITTLLERKIDGIIFAASSNTNLDEVSYTNIKIPTVLIDKNININLENLKGKVRVNNLDGAYKATKYLLDNGHRKILYLSGPNQNEIASERLGGYKKALEEYSIEWDPESVVIGQFTIEWGFNFIRSIEKLDFTAIFCANDLIAIGVMKGLKSRDLNVPQDISIIGFDDIYMSSMISPSLTTIKQPSYNIGYKAGEILIKNLENKNNNMDSIEDMVFKPELVVRESTRKL</sequence>
<dbReference type="Pfam" id="PF00532">
    <property type="entry name" value="Peripla_BP_1"/>
    <property type="match status" value="1"/>
</dbReference>
<dbReference type="SUPFAM" id="SSF47413">
    <property type="entry name" value="lambda repressor-like DNA-binding domains"/>
    <property type="match status" value="1"/>
</dbReference>
<feature type="domain" description="HTH lacI-type" evidence="4">
    <location>
        <begin position="3"/>
        <end position="58"/>
    </location>
</feature>
<dbReference type="SUPFAM" id="SSF53822">
    <property type="entry name" value="Periplasmic binding protein-like I"/>
    <property type="match status" value="1"/>
</dbReference>
<keyword evidence="1" id="KW-0805">Transcription regulation</keyword>
<dbReference type="EMBL" id="JAGGJX010000004">
    <property type="protein sequence ID" value="MBP1855622.1"/>
    <property type="molecule type" value="Genomic_DNA"/>
</dbReference>
<keyword evidence="6" id="KW-1185">Reference proteome</keyword>
<dbReference type="InterPro" id="IPR001761">
    <property type="entry name" value="Peripla_BP/Lac1_sug-bd_dom"/>
</dbReference>
<accession>A0ABS4ECE3</accession>
<keyword evidence="3" id="KW-0804">Transcription</keyword>
<dbReference type="InterPro" id="IPR028082">
    <property type="entry name" value="Peripla_BP_I"/>
</dbReference>
<name>A0ABS4ECE3_9FIRM</name>
<dbReference type="SMART" id="SM00354">
    <property type="entry name" value="HTH_LACI"/>
    <property type="match status" value="1"/>
</dbReference>
<dbReference type="Proteomes" id="UP000767291">
    <property type="component" value="Unassembled WGS sequence"/>
</dbReference>
<dbReference type="Pfam" id="PF00356">
    <property type="entry name" value="LacI"/>
    <property type="match status" value="1"/>
</dbReference>
<dbReference type="InterPro" id="IPR000843">
    <property type="entry name" value="HTH_LacI"/>
</dbReference>
<organism evidence="5 6">
    <name type="scientific">Metaclostridioides mangenotii</name>
    <dbReference type="NCBI Taxonomy" id="1540"/>
    <lineage>
        <taxon>Bacteria</taxon>
        <taxon>Bacillati</taxon>
        <taxon>Bacillota</taxon>
        <taxon>Clostridia</taxon>
        <taxon>Peptostreptococcales</taxon>
        <taxon>Peptostreptococcaceae</taxon>
        <taxon>Metaclostridioides</taxon>
    </lineage>
</organism>
<evidence type="ECO:0000256" key="2">
    <source>
        <dbReference type="ARBA" id="ARBA00023125"/>
    </source>
</evidence>
<evidence type="ECO:0000256" key="3">
    <source>
        <dbReference type="ARBA" id="ARBA00023163"/>
    </source>
</evidence>
<comment type="caution">
    <text evidence="5">The sequence shown here is derived from an EMBL/GenBank/DDBJ whole genome shotgun (WGS) entry which is preliminary data.</text>
</comment>
<gene>
    <name evidence="5" type="ORF">J2Z43_002020</name>
</gene>
<dbReference type="CDD" id="cd06267">
    <property type="entry name" value="PBP1_LacI_sugar_binding-like"/>
    <property type="match status" value="1"/>
</dbReference>
<evidence type="ECO:0000313" key="6">
    <source>
        <dbReference type="Proteomes" id="UP000767291"/>
    </source>
</evidence>
<dbReference type="InterPro" id="IPR010982">
    <property type="entry name" value="Lambda_DNA-bd_dom_sf"/>
</dbReference>
<dbReference type="Gene3D" id="1.10.260.40">
    <property type="entry name" value="lambda repressor-like DNA-binding domains"/>
    <property type="match status" value="1"/>
</dbReference>
<dbReference type="RefSeq" id="WP_209457043.1">
    <property type="nucleotide sequence ID" value="NZ_BAAACS010000004.1"/>
</dbReference>
<reference evidence="5 6" key="1">
    <citation type="submission" date="2021-03" db="EMBL/GenBank/DDBJ databases">
        <title>Genomic Encyclopedia of Type Strains, Phase IV (KMG-IV): sequencing the most valuable type-strain genomes for metagenomic binning, comparative biology and taxonomic classification.</title>
        <authorList>
            <person name="Goeker M."/>
        </authorList>
    </citation>
    <scope>NUCLEOTIDE SEQUENCE [LARGE SCALE GENOMIC DNA]</scope>
    <source>
        <strain evidence="5 6">DSM 1289</strain>
    </source>
</reference>
<dbReference type="PANTHER" id="PTHR30146">
    <property type="entry name" value="LACI-RELATED TRANSCRIPTIONAL REPRESSOR"/>
    <property type="match status" value="1"/>
</dbReference>
<keyword evidence="2" id="KW-0238">DNA-binding</keyword>
<evidence type="ECO:0000313" key="5">
    <source>
        <dbReference type="EMBL" id="MBP1855622.1"/>
    </source>
</evidence>
<dbReference type="CDD" id="cd01392">
    <property type="entry name" value="HTH_LacI"/>
    <property type="match status" value="1"/>
</dbReference>
<proteinExistence type="predicted"/>
<dbReference type="PRINTS" id="PR00036">
    <property type="entry name" value="HTHLACI"/>
</dbReference>
<evidence type="ECO:0000256" key="1">
    <source>
        <dbReference type="ARBA" id="ARBA00023015"/>
    </source>
</evidence>
<dbReference type="Gene3D" id="3.40.50.2300">
    <property type="match status" value="2"/>
</dbReference>
<evidence type="ECO:0000259" key="4">
    <source>
        <dbReference type="PROSITE" id="PS50932"/>
    </source>
</evidence>
<dbReference type="PROSITE" id="PS50932">
    <property type="entry name" value="HTH_LACI_2"/>
    <property type="match status" value="1"/>
</dbReference>